<accession>A0A6B9ZPT8</accession>
<protein>
    <submittedName>
        <fullName evidence="1">DUF4221 domain-containing protein</fullName>
    </submittedName>
</protein>
<dbReference type="KEGG" id="chih:GWR21_25780"/>
<keyword evidence="2" id="KW-1185">Reference proteome</keyword>
<gene>
    <name evidence="1" type="ORF">GWR21_25780</name>
</gene>
<dbReference type="AlphaFoldDB" id="A0A6B9ZPT8"/>
<evidence type="ECO:0000313" key="2">
    <source>
        <dbReference type="Proteomes" id="UP000476411"/>
    </source>
</evidence>
<organism evidence="1 2">
    <name type="scientific">Chitinophaga agri</name>
    <dbReference type="NCBI Taxonomy" id="2703787"/>
    <lineage>
        <taxon>Bacteria</taxon>
        <taxon>Pseudomonadati</taxon>
        <taxon>Bacteroidota</taxon>
        <taxon>Chitinophagia</taxon>
        <taxon>Chitinophagales</taxon>
        <taxon>Chitinophagaceae</taxon>
        <taxon>Chitinophaga</taxon>
    </lineage>
</organism>
<name>A0A6B9ZPT8_9BACT</name>
<reference evidence="1 2" key="1">
    <citation type="submission" date="2020-01" db="EMBL/GenBank/DDBJ databases">
        <title>Complete genome sequence of Chitinophaga sp. H33E-04 isolated from quinoa roots.</title>
        <authorList>
            <person name="Weon H.-Y."/>
            <person name="Lee S.A."/>
        </authorList>
    </citation>
    <scope>NUCLEOTIDE SEQUENCE [LARGE SCALE GENOMIC DNA]</scope>
    <source>
        <strain evidence="1 2">H33E-04</strain>
    </source>
</reference>
<dbReference type="Proteomes" id="UP000476411">
    <property type="component" value="Chromosome"/>
</dbReference>
<evidence type="ECO:0000313" key="1">
    <source>
        <dbReference type="EMBL" id="QHS64097.1"/>
    </source>
</evidence>
<dbReference type="EMBL" id="CP048113">
    <property type="protein sequence ID" value="QHS64097.1"/>
    <property type="molecule type" value="Genomic_DNA"/>
</dbReference>
<proteinExistence type="predicted"/>
<sequence>MAQQFKFTSLIDINSNKVNYVHKYPYAIYGHGFLCDEPMFTGVYYDVMPDHKKMVYSFPVSHDLVISDLPI</sequence>